<evidence type="ECO:0000313" key="2">
    <source>
        <dbReference type="Proteomes" id="UP000023152"/>
    </source>
</evidence>
<dbReference type="Gene3D" id="2.130.10.10">
    <property type="entry name" value="YVTN repeat-like/Quinoprotein amine dehydrogenase"/>
    <property type="match status" value="1"/>
</dbReference>
<protein>
    <submittedName>
        <fullName evidence="1">Uncharacterized protein</fullName>
    </submittedName>
</protein>
<dbReference type="SUPFAM" id="SSF50978">
    <property type="entry name" value="WD40 repeat-like"/>
    <property type="match status" value="1"/>
</dbReference>
<dbReference type="Pfam" id="PF23410">
    <property type="entry name" value="Beta-prop_VPS8"/>
    <property type="match status" value="1"/>
</dbReference>
<reference evidence="1 2" key="1">
    <citation type="journal article" date="2013" name="Curr. Biol.">
        <title>The Genome of the Foraminiferan Reticulomyxa filosa.</title>
        <authorList>
            <person name="Glockner G."/>
            <person name="Hulsmann N."/>
            <person name="Schleicher M."/>
            <person name="Noegel A.A."/>
            <person name="Eichinger L."/>
            <person name="Gallinger C."/>
            <person name="Pawlowski J."/>
            <person name="Sierra R."/>
            <person name="Euteneuer U."/>
            <person name="Pillet L."/>
            <person name="Moustafa A."/>
            <person name="Platzer M."/>
            <person name="Groth M."/>
            <person name="Szafranski K."/>
            <person name="Schliwa M."/>
        </authorList>
    </citation>
    <scope>NUCLEOTIDE SEQUENCE [LARGE SCALE GENOMIC DNA]</scope>
</reference>
<name>X6PDE1_RETFI</name>
<dbReference type="InterPro" id="IPR015943">
    <property type="entry name" value="WD40/YVTN_repeat-like_dom_sf"/>
</dbReference>
<dbReference type="GO" id="GO:0005770">
    <property type="term" value="C:late endosome"/>
    <property type="evidence" value="ECO:0007669"/>
    <property type="project" value="TreeGrafter"/>
</dbReference>
<dbReference type="PANTHER" id="PTHR12616:SF8">
    <property type="entry name" value="VACUOLAR PROTEIN SORTING-ASSOCIATED PROTEIN 8 HOMOLOG"/>
    <property type="match status" value="1"/>
</dbReference>
<dbReference type="GO" id="GO:0030897">
    <property type="term" value="C:HOPS complex"/>
    <property type="evidence" value="ECO:0007669"/>
    <property type="project" value="TreeGrafter"/>
</dbReference>
<dbReference type="EMBL" id="ASPP01000978">
    <property type="protein sequence ID" value="ETO36128.1"/>
    <property type="molecule type" value="Genomic_DNA"/>
</dbReference>
<keyword evidence="2" id="KW-1185">Reference proteome</keyword>
<proteinExistence type="predicted"/>
<dbReference type="PANTHER" id="PTHR12616">
    <property type="entry name" value="VACUOLAR PROTEIN SORTING VPS41"/>
    <property type="match status" value="1"/>
</dbReference>
<dbReference type="GO" id="GO:0006623">
    <property type="term" value="P:protein targeting to vacuole"/>
    <property type="evidence" value="ECO:0007669"/>
    <property type="project" value="InterPro"/>
</dbReference>
<gene>
    <name evidence="1" type="ORF">RFI_00936</name>
</gene>
<feature type="non-terminal residue" evidence="1">
    <location>
        <position position="207"/>
    </location>
</feature>
<accession>X6PDE1</accession>
<dbReference type="InterPro" id="IPR036322">
    <property type="entry name" value="WD40_repeat_dom_sf"/>
</dbReference>
<dbReference type="AlphaFoldDB" id="X6PDE1"/>
<sequence length="207" mass="23831">MFIFLTKKKKLYIYIHIYEENIDEIKDPLKREEERLKQSLEKGSTNIQQPLTDKRKQLVNEKESCFKVGRLSRVTEQMVHNKAEYGRPCVAKAHTKFIAVGMEKGAVFVFDHFEQLSGVLPVTEAESPGSVTTIAFSHNGQSLVVGHKVFLFFFFFSFLSMNNMKISFVNGGLVLWDIINKKELKRIRDAHSAPVVYSNFFKSGQMK</sequence>
<evidence type="ECO:0000313" key="1">
    <source>
        <dbReference type="EMBL" id="ETO36128.1"/>
    </source>
</evidence>
<dbReference type="Proteomes" id="UP000023152">
    <property type="component" value="Unassembled WGS sequence"/>
</dbReference>
<comment type="caution">
    <text evidence="1">The sequence shown here is derived from an EMBL/GenBank/DDBJ whole genome shotgun (WGS) entry which is preliminary data.</text>
</comment>
<dbReference type="GO" id="GO:0034058">
    <property type="term" value="P:endosomal vesicle fusion"/>
    <property type="evidence" value="ECO:0007669"/>
    <property type="project" value="TreeGrafter"/>
</dbReference>
<organism evidence="1 2">
    <name type="scientific">Reticulomyxa filosa</name>
    <dbReference type="NCBI Taxonomy" id="46433"/>
    <lineage>
        <taxon>Eukaryota</taxon>
        <taxon>Sar</taxon>
        <taxon>Rhizaria</taxon>
        <taxon>Retaria</taxon>
        <taxon>Foraminifera</taxon>
        <taxon>Monothalamids</taxon>
        <taxon>Reticulomyxidae</taxon>
        <taxon>Reticulomyxa</taxon>
    </lineage>
</organism>
<dbReference type="InterPro" id="IPR045111">
    <property type="entry name" value="Vps41/Vps8"/>
</dbReference>